<dbReference type="EMBL" id="BAABAB010000003">
    <property type="protein sequence ID" value="GAA3605373.1"/>
    <property type="molecule type" value="Genomic_DNA"/>
</dbReference>
<gene>
    <name evidence="6" type="primary">ybaK</name>
    <name evidence="6" type="ORF">GCM10022236_04090</name>
</gene>
<dbReference type="InterPro" id="IPR036754">
    <property type="entry name" value="YbaK/aa-tRNA-synt-asso_dom_sf"/>
</dbReference>
<dbReference type="PIRSF" id="PIRSF006181">
    <property type="entry name" value="EbsC_YbaK"/>
    <property type="match status" value="1"/>
</dbReference>
<dbReference type="Pfam" id="PF04073">
    <property type="entry name" value="tRNA_edit"/>
    <property type="match status" value="1"/>
</dbReference>
<evidence type="ECO:0000256" key="4">
    <source>
        <dbReference type="PIRNR" id="PIRNR006181"/>
    </source>
</evidence>
<dbReference type="PANTHER" id="PTHR30411:SF0">
    <property type="entry name" value="CYS-TRNA(PRO)_CYS-TRNA(CYS) DEACYLASE YBAK"/>
    <property type="match status" value="1"/>
</dbReference>
<feature type="domain" description="YbaK/aminoacyl-tRNA synthetase-associated" evidence="5">
    <location>
        <begin position="37"/>
        <end position="149"/>
    </location>
</feature>
<dbReference type="EC" id="4.2.-.-" evidence="4"/>
<dbReference type="InterPro" id="IPR007214">
    <property type="entry name" value="YbaK/aa-tRNA-synth-assoc-dom"/>
</dbReference>
<dbReference type="CDD" id="cd00002">
    <property type="entry name" value="YbaK_deacylase"/>
    <property type="match status" value="1"/>
</dbReference>
<keyword evidence="3 4" id="KW-0456">Lyase</keyword>
<accession>A0ABP6ZCM5</accession>
<evidence type="ECO:0000256" key="1">
    <source>
        <dbReference type="ARBA" id="ARBA00009798"/>
    </source>
</evidence>
<reference evidence="7" key="1">
    <citation type="journal article" date="2019" name="Int. J. Syst. Evol. Microbiol.">
        <title>The Global Catalogue of Microorganisms (GCM) 10K type strain sequencing project: providing services to taxonomists for standard genome sequencing and annotation.</title>
        <authorList>
            <consortium name="The Broad Institute Genomics Platform"/>
            <consortium name="The Broad Institute Genome Sequencing Center for Infectious Disease"/>
            <person name="Wu L."/>
            <person name="Ma J."/>
        </authorList>
    </citation>
    <scope>NUCLEOTIDE SEQUENCE [LARGE SCALE GENOMIC DNA]</scope>
    <source>
        <strain evidence="7">JCM 16929</strain>
    </source>
</reference>
<proteinExistence type="inferred from homology"/>
<dbReference type="InterPro" id="IPR004369">
    <property type="entry name" value="Prolyl-tRNA_editing_YbaK/EbsC"/>
</dbReference>
<keyword evidence="7" id="KW-1185">Reference proteome</keyword>
<evidence type="ECO:0000259" key="5">
    <source>
        <dbReference type="Pfam" id="PF04073"/>
    </source>
</evidence>
<keyword evidence="2 4" id="KW-0648">Protein biosynthesis</keyword>
<evidence type="ECO:0000313" key="7">
    <source>
        <dbReference type="Proteomes" id="UP001501490"/>
    </source>
</evidence>
<dbReference type="RefSeq" id="WP_344801406.1">
    <property type="nucleotide sequence ID" value="NZ_BAABAB010000003.1"/>
</dbReference>
<evidence type="ECO:0000256" key="3">
    <source>
        <dbReference type="ARBA" id="ARBA00023239"/>
    </source>
</evidence>
<comment type="caution">
    <text evidence="6">The sequence shown here is derived from an EMBL/GenBank/DDBJ whole genome shotgun (WGS) entry which is preliminary data.</text>
</comment>
<sequence length="161" mass="16341">MAKQAGGTPAVKALIAAGVDFTLHPYAHAEGETSFGDEAVRRLGLDPERVFKTLVADLGGELVVGIVPVARQLDLKALAAALGAKKASMADPAVAARSSGYVLGGISPIGQKTRLRTVLDAHADGFPTIYVSAGKRGLQVELAPADLREVTGATAAGIATA</sequence>
<dbReference type="NCBIfam" id="TIGR00011">
    <property type="entry name" value="YbaK_EbsC"/>
    <property type="match status" value="1"/>
</dbReference>
<evidence type="ECO:0000256" key="2">
    <source>
        <dbReference type="ARBA" id="ARBA00022917"/>
    </source>
</evidence>
<dbReference type="PANTHER" id="PTHR30411">
    <property type="entry name" value="CYTOPLASMIC PROTEIN"/>
    <property type="match status" value="1"/>
</dbReference>
<comment type="similarity">
    <text evidence="1 4">Belongs to the prolyl-tRNA editing family. YbaK/EbsC subfamily.</text>
</comment>
<name>A0ABP6ZCM5_9ACTN</name>
<dbReference type="Proteomes" id="UP001501490">
    <property type="component" value="Unassembled WGS sequence"/>
</dbReference>
<dbReference type="SUPFAM" id="SSF55826">
    <property type="entry name" value="YbaK/ProRS associated domain"/>
    <property type="match status" value="1"/>
</dbReference>
<evidence type="ECO:0000313" key="6">
    <source>
        <dbReference type="EMBL" id="GAA3605373.1"/>
    </source>
</evidence>
<dbReference type="Gene3D" id="3.90.960.10">
    <property type="entry name" value="YbaK/aminoacyl-tRNA synthetase-associated domain"/>
    <property type="match status" value="1"/>
</dbReference>
<protein>
    <recommendedName>
        <fullName evidence="4">Cys-tRNA(Pro)/Cys-tRNA(Cys) deacylase</fullName>
        <ecNumber evidence="4">4.2.-.-</ecNumber>
    </recommendedName>
</protein>
<organism evidence="6 7">
    <name type="scientific">Microlunatus ginsengisoli</name>
    <dbReference type="NCBI Taxonomy" id="363863"/>
    <lineage>
        <taxon>Bacteria</taxon>
        <taxon>Bacillati</taxon>
        <taxon>Actinomycetota</taxon>
        <taxon>Actinomycetes</taxon>
        <taxon>Propionibacteriales</taxon>
        <taxon>Propionibacteriaceae</taxon>
        <taxon>Microlunatus</taxon>
    </lineage>
</organism>